<dbReference type="FunFam" id="3.30.160.60:FF:000446">
    <property type="entry name" value="Zinc finger protein"/>
    <property type="match status" value="1"/>
</dbReference>
<evidence type="ECO:0000259" key="7">
    <source>
        <dbReference type="PROSITE" id="PS50157"/>
    </source>
</evidence>
<dbReference type="GO" id="GO:0000977">
    <property type="term" value="F:RNA polymerase II transcription regulatory region sequence-specific DNA binding"/>
    <property type="evidence" value="ECO:0007669"/>
    <property type="project" value="TreeGrafter"/>
</dbReference>
<feature type="compositionally biased region" description="Polar residues" evidence="6">
    <location>
        <begin position="1"/>
        <end position="10"/>
    </location>
</feature>
<dbReference type="Gene3D" id="3.30.160.60">
    <property type="entry name" value="Classic Zinc Finger"/>
    <property type="match status" value="3"/>
</dbReference>
<dbReference type="SUPFAM" id="SSF57667">
    <property type="entry name" value="beta-beta-alpha zinc fingers"/>
    <property type="match status" value="3"/>
</dbReference>
<evidence type="ECO:0000256" key="6">
    <source>
        <dbReference type="SAM" id="MobiDB-lite"/>
    </source>
</evidence>
<evidence type="ECO:0000256" key="3">
    <source>
        <dbReference type="ARBA" id="ARBA00022771"/>
    </source>
</evidence>
<feature type="region of interest" description="Disordered" evidence="6">
    <location>
        <begin position="135"/>
        <end position="190"/>
    </location>
</feature>
<feature type="compositionally biased region" description="Polar residues" evidence="6">
    <location>
        <begin position="161"/>
        <end position="181"/>
    </location>
</feature>
<name>A0A226DWP2_FOLCA</name>
<evidence type="ECO:0000313" key="8">
    <source>
        <dbReference type="EMBL" id="OXA49905.1"/>
    </source>
</evidence>
<feature type="domain" description="C2H2-type" evidence="7">
    <location>
        <begin position="527"/>
        <end position="550"/>
    </location>
</feature>
<keyword evidence="3 5" id="KW-0863">Zinc-finger</keyword>
<accession>A0A226DWP2</accession>
<dbReference type="EMBL" id="LNIX01000010">
    <property type="protein sequence ID" value="OXA49905.1"/>
    <property type="molecule type" value="Genomic_DNA"/>
</dbReference>
<dbReference type="Proteomes" id="UP000198287">
    <property type="component" value="Unassembled WGS sequence"/>
</dbReference>
<sequence>MGGTKGTNRAMSGRKRTNGTIVRTKGTNGAMGGRRKAPYYPMSGQFGSRKRKKNTRNTPIKPTPESEPHFPIELYPTLDFADALLGEEICPQFEEDPLKIEPFQPNIEPDDAIIEPDELKIETDDIKIESDELNIEPDDPKINAPFNSNPTRSFIPPNPNPANTKMSTTTKNSQPLPSTKNCPPKQNVPHTTKLEKTKISKKCPPKPVALTTKLTKTKMMDSASTSATKPVPPPLVKKTLPRKKPTTPEDDDAAFSLLPIPVTPAWTWLDFVTWRTTHAKANPPTYSRLNTSIKTPPFSWLATHYSITTFPCPHCPCEFPTLPTWSAHQPACRPKNPTRSQNPTPIREDTPYPIPVTPTWTWPDFVTWRKTYIRTHFRKTDPPTQIPTLTWLAAHYSITTFPCPHCPQIFPTLPTWSAHEPICPENTTPGYKCPTCQHHFTNTTNLEGHQRRKHLPREALTCSGCGVLFLEIVPFTAHVTAPDVAPACREAAIPCKIGPHVVHYFPTTAAFELHVEARHPPQWALPFECPQCPKRFGVSAVREKHIATIHNSTIGVCEVCGASMKESSLQSHMREVHKSREPGAKRFVCDICGRGMISQVKLTRHRQIHIRPEDAQHLCTECGKRFRLKEYLVIHMYSHDPERKGYYKGRGKGDPQRRGLGGAKIGRPPVNRREDEGEGDQDSLGEMHSK</sequence>
<feature type="compositionally biased region" description="Polar residues" evidence="6">
    <location>
        <begin position="18"/>
        <end position="27"/>
    </location>
</feature>
<dbReference type="PROSITE" id="PS50157">
    <property type="entry name" value="ZINC_FINGER_C2H2_2"/>
    <property type="match status" value="4"/>
</dbReference>
<reference evidence="8 9" key="1">
    <citation type="submission" date="2015-12" db="EMBL/GenBank/DDBJ databases">
        <title>The genome of Folsomia candida.</title>
        <authorList>
            <person name="Faddeeva A."/>
            <person name="Derks M.F."/>
            <person name="Anvar Y."/>
            <person name="Smit S."/>
            <person name="Van Straalen N."/>
            <person name="Roelofs D."/>
        </authorList>
    </citation>
    <scope>NUCLEOTIDE SEQUENCE [LARGE SCALE GENOMIC DNA]</scope>
    <source>
        <strain evidence="8 9">VU population</strain>
        <tissue evidence="8">Whole body</tissue>
    </source>
</reference>
<evidence type="ECO:0000256" key="4">
    <source>
        <dbReference type="ARBA" id="ARBA00022833"/>
    </source>
</evidence>
<keyword evidence="1" id="KW-0479">Metal-binding</keyword>
<dbReference type="GO" id="GO:0005634">
    <property type="term" value="C:nucleus"/>
    <property type="evidence" value="ECO:0007669"/>
    <property type="project" value="TreeGrafter"/>
</dbReference>
<keyword evidence="2" id="KW-0677">Repeat</keyword>
<dbReference type="PROSITE" id="PS00028">
    <property type="entry name" value="ZINC_FINGER_C2H2_1"/>
    <property type="match status" value="4"/>
</dbReference>
<feature type="domain" description="C2H2-type" evidence="7">
    <location>
        <begin position="431"/>
        <end position="459"/>
    </location>
</feature>
<organism evidence="8 9">
    <name type="scientific">Folsomia candida</name>
    <name type="common">Springtail</name>
    <dbReference type="NCBI Taxonomy" id="158441"/>
    <lineage>
        <taxon>Eukaryota</taxon>
        <taxon>Metazoa</taxon>
        <taxon>Ecdysozoa</taxon>
        <taxon>Arthropoda</taxon>
        <taxon>Hexapoda</taxon>
        <taxon>Collembola</taxon>
        <taxon>Entomobryomorpha</taxon>
        <taxon>Isotomoidea</taxon>
        <taxon>Isotomidae</taxon>
        <taxon>Proisotominae</taxon>
        <taxon>Folsomia</taxon>
    </lineage>
</organism>
<keyword evidence="9" id="KW-1185">Reference proteome</keyword>
<keyword evidence="4" id="KW-0862">Zinc</keyword>
<dbReference type="PANTHER" id="PTHR24379">
    <property type="entry name" value="KRAB AND ZINC FINGER DOMAIN-CONTAINING"/>
    <property type="match status" value="1"/>
</dbReference>
<feature type="region of interest" description="Disordered" evidence="6">
    <location>
        <begin position="643"/>
        <end position="690"/>
    </location>
</feature>
<dbReference type="AlphaFoldDB" id="A0A226DWP2"/>
<proteinExistence type="predicted"/>
<comment type="caution">
    <text evidence="8">The sequence shown here is derived from an EMBL/GenBank/DDBJ whole genome shotgun (WGS) entry which is preliminary data.</text>
</comment>
<gene>
    <name evidence="8" type="ORF">Fcan01_15561</name>
</gene>
<evidence type="ECO:0000313" key="9">
    <source>
        <dbReference type="Proteomes" id="UP000198287"/>
    </source>
</evidence>
<feature type="region of interest" description="Disordered" evidence="6">
    <location>
        <begin position="330"/>
        <end position="350"/>
    </location>
</feature>
<dbReference type="GO" id="GO:0008270">
    <property type="term" value="F:zinc ion binding"/>
    <property type="evidence" value="ECO:0007669"/>
    <property type="project" value="UniProtKB-KW"/>
</dbReference>
<feature type="domain" description="C2H2-type" evidence="7">
    <location>
        <begin position="587"/>
        <end position="614"/>
    </location>
</feature>
<evidence type="ECO:0000256" key="2">
    <source>
        <dbReference type="ARBA" id="ARBA00022737"/>
    </source>
</evidence>
<protein>
    <submittedName>
        <fullName evidence="8">Zinc finger protein ZFMSA12A</fullName>
    </submittedName>
</protein>
<dbReference type="PANTHER" id="PTHR24379:SF127">
    <property type="entry name" value="BLOODY FINGERS-RELATED"/>
    <property type="match status" value="1"/>
</dbReference>
<dbReference type="InterPro" id="IPR036236">
    <property type="entry name" value="Znf_C2H2_sf"/>
</dbReference>
<evidence type="ECO:0000256" key="5">
    <source>
        <dbReference type="PROSITE-ProRule" id="PRU00042"/>
    </source>
</evidence>
<dbReference type="OrthoDB" id="7697749at2759"/>
<evidence type="ECO:0000256" key="1">
    <source>
        <dbReference type="ARBA" id="ARBA00022723"/>
    </source>
</evidence>
<dbReference type="GO" id="GO:0000981">
    <property type="term" value="F:DNA-binding transcription factor activity, RNA polymerase II-specific"/>
    <property type="evidence" value="ECO:0007669"/>
    <property type="project" value="TreeGrafter"/>
</dbReference>
<feature type="region of interest" description="Disordered" evidence="6">
    <location>
        <begin position="218"/>
        <end position="252"/>
    </location>
</feature>
<dbReference type="Pfam" id="PF00096">
    <property type="entry name" value="zf-C2H2"/>
    <property type="match status" value="1"/>
</dbReference>
<dbReference type="SMART" id="SM00355">
    <property type="entry name" value="ZnF_C2H2"/>
    <property type="match status" value="7"/>
</dbReference>
<dbReference type="InterPro" id="IPR013087">
    <property type="entry name" value="Znf_C2H2_type"/>
</dbReference>
<feature type="domain" description="C2H2-type" evidence="7">
    <location>
        <begin position="617"/>
        <end position="644"/>
    </location>
</feature>
<feature type="region of interest" description="Disordered" evidence="6">
    <location>
        <begin position="1"/>
        <end position="71"/>
    </location>
</feature>
<feature type="compositionally biased region" description="Basic and acidic residues" evidence="6">
    <location>
        <begin position="643"/>
        <end position="657"/>
    </location>
</feature>